<reference evidence="5" key="1">
    <citation type="submission" date="2021-11" db="EMBL/GenBank/DDBJ databases">
        <authorList>
            <person name="Rodrigo-Torres L."/>
            <person name="Arahal R. D."/>
            <person name="Lucena T."/>
        </authorList>
    </citation>
    <scope>NUCLEOTIDE SEQUENCE</scope>
    <source>
        <strain evidence="5">CECT 7928</strain>
    </source>
</reference>
<keyword evidence="6" id="KW-1185">Reference proteome</keyword>
<dbReference type="InterPro" id="IPR000524">
    <property type="entry name" value="Tscrpt_reg_HTH_GntR"/>
</dbReference>
<dbReference type="Pfam" id="PF07702">
    <property type="entry name" value="UTRA"/>
    <property type="match status" value="1"/>
</dbReference>
<keyword evidence="2" id="KW-0238">DNA-binding</keyword>
<evidence type="ECO:0000313" key="5">
    <source>
        <dbReference type="EMBL" id="CAH0540348.1"/>
    </source>
</evidence>
<feature type="domain" description="HTH gntR-type" evidence="4">
    <location>
        <begin position="1"/>
        <end position="68"/>
    </location>
</feature>
<dbReference type="InterPro" id="IPR011663">
    <property type="entry name" value="UTRA"/>
</dbReference>
<dbReference type="RefSeq" id="WP_237362329.1">
    <property type="nucleotide sequence ID" value="NZ_CAKLDM010000002.1"/>
</dbReference>
<dbReference type="InterPro" id="IPR017722">
    <property type="entry name" value="Tscrpt_reg_PhnR"/>
</dbReference>
<dbReference type="InterPro" id="IPR036390">
    <property type="entry name" value="WH_DNA-bd_sf"/>
</dbReference>
<dbReference type="PANTHER" id="PTHR44846:SF7">
    <property type="entry name" value="TRANSCRIPTIONAL REGULATOR OF 2-AMINOETHYLPHOSPHONATE DEGRADATION OPERONS-RELATED"/>
    <property type="match status" value="1"/>
</dbReference>
<dbReference type="PROSITE" id="PS50949">
    <property type="entry name" value="HTH_GNTR"/>
    <property type="match status" value="1"/>
</dbReference>
<dbReference type="PRINTS" id="PR00035">
    <property type="entry name" value="HTHGNTR"/>
</dbReference>
<dbReference type="SUPFAM" id="SSF64288">
    <property type="entry name" value="Chorismate lyase-like"/>
    <property type="match status" value="1"/>
</dbReference>
<gene>
    <name evidence="5" type="primary">phnR</name>
    <name evidence="5" type="ORF">VMF7928_02793</name>
</gene>
<keyword evidence="1" id="KW-0805">Transcription regulation</keyword>
<evidence type="ECO:0000313" key="6">
    <source>
        <dbReference type="Proteomes" id="UP000838748"/>
    </source>
</evidence>
<dbReference type="NCBIfam" id="TIGR03337">
    <property type="entry name" value="phnR"/>
    <property type="match status" value="1"/>
</dbReference>
<comment type="caution">
    <text evidence="5">The sequence shown here is derived from an EMBL/GenBank/DDBJ whole genome shotgun (WGS) entry which is preliminary data.</text>
</comment>
<dbReference type="Proteomes" id="UP000838748">
    <property type="component" value="Unassembled WGS sequence"/>
</dbReference>
<dbReference type="InterPro" id="IPR036388">
    <property type="entry name" value="WH-like_DNA-bd_sf"/>
</dbReference>
<dbReference type="EMBL" id="CAKLDM010000002">
    <property type="protein sequence ID" value="CAH0540348.1"/>
    <property type="molecule type" value="Genomic_DNA"/>
</dbReference>
<evidence type="ECO:0000256" key="3">
    <source>
        <dbReference type="ARBA" id="ARBA00023163"/>
    </source>
</evidence>
<dbReference type="CDD" id="cd07377">
    <property type="entry name" value="WHTH_GntR"/>
    <property type="match status" value="1"/>
</dbReference>
<organism evidence="5 6">
    <name type="scientific">Vibrio marisflavi CECT 7928</name>
    <dbReference type="NCBI Taxonomy" id="634439"/>
    <lineage>
        <taxon>Bacteria</taxon>
        <taxon>Pseudomonadati</taxon>
        <taxon>Pseudomonadota</taxon>
        <taxon>Gammaproteobacteria</taxon>
        <taxon>Vibrionales</taxon>
        <taxon>Vibrionaceae</taxon>
        <taxon>Vibrio</taxon>
    </lineage>
</organism>
<evidence type="ECO:0000259" key="4">
    <source>
        <dbReference type="PROSITE" id="PS50949"/>
    </source>
</evidence>
<proteinExistence type="predicted"/>
<accession>A0ABM9A5E7</accession>
<dbReference type="InterPro" id="IPR028978">
    <property type="entry name" value="Chorismate_lyase_/UTRA_dom_sf"/>
</dbReference>
<sequence length="235" mass="26789">MQYVKIKDAIIGQIKSGMLSPHQKLPSERKLAESFNTTRVTLREALSLLEVEGEIFREDRRGWFISPSPLRYDPSKTLSFEGMAKAQNRVPKTKLIEAKSVVANAQASQLLLLEPFANIYQIERMRYLEGRPVVFTTSFIRQALFPKLLEHDLSESLTNIFQAQYDTFYEKVKYRIGTSSLLGDTAQALRATSGSPAMLVERVNYNQDGVPVHCDIEFWRHDAICIESVAELSRE</sequence>
<dbReference type="SUPFAM" id="SSF46785">
    <property type="entry name" value="Winged helix' DNA-binding domain"/>
    <property type="match status" value="1"/>
</dbReference>
<evidence type="ECO:0000256" key="1">
    <source>
        <dbReference type="ARBA" id="ARBA00023015"/>
    </source>
</evidence>
<dbReference type="Gene3D" id="3.40.1410.10">
    <property type="entry name" value="Chorismate lyase-like"/>
    <property type="match status" value="1"/>
</dbReference>
<name>A0ABM9A5E7_9VIBR</name>
<dbReference type="InterPro" id="IPR050679">
    <property type="entry name" value="Bact_HTH_transcr_reg"/>
</dbReference>
<dbReference type="SMART" id="SM00345">
    <property type="entry name" value="HTH_GNTR"/>
    <property type="match status" value="1"/>
</dbReference>
<dbReference type="Pfam" id="PF00392">
    <property type="entry name" value="GntR"/>
    <property type="match status" value="1"/>
</dbReference>
<dbReference type="PANTHER" id="PTHR44846">
    <property type="entry name" value="MANNOSYL-D-GLYCERATE TRANSPORT/METABOLISM SYSTEM REPRESSOR MNGR-RELATED"/>
    <property type="match status" value="1"/>
</dbReference>
<dbReference type="Gene3D" id="1.10.10.10">
    <property type="entry name" value="Winged helix-like DNA-binding domain superfamily/Winged helix DNA-binding domain"/>
    <property type="match status" value="1"/>
</dbReference>
<dbReference type="SMART" id="SM00866">
    <property type="entry name" value="UTRA"/>
    <property type="match status" value="1"/>
</dbReference>
<evidence type="ECO:0000256" key="2">
    <source>
        <dbReference type="ARBA" id="ARBA00023125"/>
    </source>
</evidence>
<keyword evidence="3" id="KW-0804">Transcription</keyword>
<protein>
    <submittedName>
        <fullName evidence="5">Transcriptional regulator of 2-aminoethylphosphonate degradation operons</fullName>
    </submittedName>
</protein>